<protein>
    <submittedName>
        <fullName evidence="2">Uncharacterized protein</fullName>
    </submittedName>
</protein>
<comment type="caution">
    <text evidence="2">The sequence shown here is derived from an EMBL/GenBank/DDBJ whole genome shotgun (WGS) entry which is preliminary data.</text>
</comment>
<dbReference type="OrthoDB" id="2517053at2759"/>
<name>A0A9P6TF63_9BASI</name>
<feature type="transmembrane region" description="Helical" evidence="1">
    <location>
        <begin position="75"/>
        <end position="97"/>
    </location>
</feature>
<feature type="transmembrane region" description="Helical" evidence="1">
    <location>
        <begin position="109"/>
        <end position="128"/>
    </location>
</feature>
<feature type="transmembrane region" description="Helical" evidence="1">
    <location>
        <begin position="245"/>
        <end position="263"/>
    </location>
</feature>
<feature type="transmembrane region" description="Helical" evidence="1">
    <location>
        <begin position="149"/>
        <end position="171"/>
    </location>
</feature>
<sequence>MGSTTTRLMPNIISHLLSFTLASTYAIAIHSLLIPSTIGSPTFSNSSLGLSLAESGVLIYLVHHFSHRIRSGLSIIFLAITLASLKLPLFTLVHRYFTSDWISDFVPSLLIDAISYFGQIMIHIILISKKKGKNDHQMKLNYQKPFGNADPIMLIISLILVTLAGGVIDYVSERLILRPKLFNDLQAAERRAELEDYFLLSPRVRNLPGMTLNDTLPTMAIVQLLSFVAVTIPVWLITSSVDGSGWLLLLVLGMFSYLVRLPINSSTAISMAGVVIGRVIGSAGLLSILLVDARRGESLTIVEEKLSESKRVEEVTDIDS</sequence>
<keyword evidence="1" id="KW-0472">Membrane</keyword>
<keyword evidence="3" id="KW-1185">Reference proteome</keyword>
<dbReference type="Proteomes" id="UP000886653">
    <property type="component" value="Unassembled WGS sequence"/>
</dbReference>
<accession>A0A9P6TF63</accession>
<evidence type="ECO:0000313" key="2">
    <source>
        <dbReference type="EMBL" id="KAG0149589.1"/>
    </source>
</evidence>
<gene>
    <name evidence="2" type="ORF">CROQUDRAFT_653401</name>
</gene>
<feature type="transmembrane region" description="Helical" evidence="1">
    <location>
        <begin position="46"/>
        <end position="63"/>
    </location>
</feature>
<keyword evidence="1" id="KW-0812">Transmembrane</keyword>
<organism evidence="2 3">
    <name type="scientific">Cronartium quercuum f. sp. fusiforme G11</name>
    <dbReference type="NCBI Taxonomy" id="708437"/>
    <lineage>
        <taxon>Eukaryota</taxon>
        <taxon>Fungi</taxon>
        <taxon>Dikarya</taxon>
        <taxon>Basidiomycota</taxon>
        <taxon>Pucciniomycotina</taxon>
        <taxon>Pucciniomycetes</taxon>
        <taxon>Pucciniales</taxon>
        <taxon>Coleosporiaceae</taxon>
        <taxon>Cronartium</taxon>
    </lineage>
</organism>
<proteinExistence type="predicted"/>
<feature type="transmembrane region" description="Helical" evidence="1">
    <location>
        <begin position="269"/>
        <end position="291"/>
    </location>
</feature>
<feature type="transmembrane region" description="Helical" evidence="1">
    <location>
        <begin position="12"/>
        <end position="34"/>
    </location>
</feature>
<keyword evidence="1" id="KW-1133">Transmembrane helix</keyword>
<dbReference type="AlphaFoldDB" id="A0A9P6TF63"/>
<dbReference type="EMBL" id="MU167226">
    <property type="protein sequence ID" value="KAG0149589.1"/>
    <property type="molecule type" value="Genomic_DNA"/>
</dbReference>
<evidence type="ECO:0000313" key="3">
    <source>
        <dbReference type="Proteomes" id="UP000886653"/>
    </source>
</evidence>
<evidence type="ECO:0000256" key="1">
    <source>
        <dbReference type="SAM" id="Phobius"/>
    </source>
</evidence>
<feature type="transmembrane region" description="Helical" evidence="1">
    <location>
        <begin position="216"/>
        <end position="238"/>
    </location>
</feature>
<reference evidence="2" key="1">
    <citation type="submission" date="2013-11" db="EMBL/GenBank/DDBJ databases">
        <title>Genome sequence of the fusiform rust pathogen reveals effectors for host alternation and coevolution with pine.</title>
        <authorList>
            <consortium name="DOE Joint Genome Institute"/>
            <person name="Smith K."/>
            <person name="Pendleton A."/>
            <person name="Kubisiak T."/>
            <person name="Anderson C."/>
            <person name="Salamov A."/>
            <person name="Aerts A."/>
            <person name="Riley R."/>
            <person name="Clum A."/>
            <person name="Lindquist E."/>
            <person name="Ence D."/>
            <person name="Campbell M."/>
            <person name="Kronenberg Z."/>
            <person name="Feau N."/>
            <person name="Dhillon B."/>
            <person name="Hamelin R."/>
            <person name="Burleigh J."/>
            <person name="Smith J."/>
            <person name="Yandell M."/>
            <person name="Nelson C."/>
            <person name="Grigoriev I."/>
            <person name="Davis J."/>
        </authorList>
    </citation>
    <scope>NUCLEOTIDE SEQUENCE</scope>
    <source>
        <strain evidence="2">G11</strain>
    </source>
</reference>